<keyword evidence="2 9" id="KW-0808">Transferase</keyword>
<keyword evidence="12" id="KW-1185">Reference proteome</keyword>
<comment type="cofactor">
    <cofactor evidence="9">
        <name>Mg(2+)</name>
        <dbReference type="ChEBI" id="CHEBI:18420"/>
    </cofactor>
</comment>
<feature type="binding site" evidence="9">
    <location>
        <begin position="9"/>
        <end position="10"/>
    </location>
    <ligand>
        <name>ATP</name>
        <dbReference type="ChEBI" id="CHEBI:30616"/>
    </ligand>
</feature>
<dbReference type="PRINTS" id="PR01020">
    <property type="entry name" value="LPSBIOSNTHSS"/>
</dbReference>
<feature type="binding site" evidence="9">
    <location>
        <position position="78"/>
    </location>
    <ligand>
        <name>substrate</name>
    </ligand>
</feature>
<feature type="binding site" evidence="9">
    <location>
        <position position="92"/>
    </location>
    <ligand>
        <name>substrate</name>
    </ligand>
</feature>
<feature type="site" description="Transition state stabilizer" evidence="9">
    <location>
        <position position="17"/>
    </location>
</feature>
<reference evidence="11" key="1">
    <citation type="submission" date="2020-08" db="EMBL/GenBank/DDBJ databases">
        <title>Genome public.</title>
        <authorList>
            <person name="Liu C."/>
            <person name="Sun Q."/>
        </authorList>
    </citation>
    <scope>NUCLEOTIDE SEQUENCE</scope>
    <source>
        <strain evidence="11">BX8</strain>
    </source>
</reference>
<evidence type="ECO:0000313" key="12">
    <source>
        <dbReference type="Proteomes" id="UP000659630"/>
    </source>
</evidence>
<dbReference type="GO" id="GO:0004595">
    <property type="term" value="F:pantetheine-phosphate adenylyltransferase activity"/>
    <property type="evidence" value="ECO:0007669"/>
    <property type="project" value="UniProtKB-UniRule"/>
</dbReference>
<comment type="similarity">
    <text evidence="9">Belongs to the bacterial CoaD family.</text>
</comment>
<evidence type="ECO:0000259" key="10">
    <source>
        <dbReference type="Pfam" id="PF01467"/>
    </source>
</evidence>
<evidence type="ECO:0000256" key="7">
    <source>
        <dbReference type="ARBA" id="ARBA00022993"/>
    </source>
</evidence>
<keyword evidence="4 9" id="KW-0547">Nucleotide-binding</keyword>
<dbReference type="GO" id="GO:0005524">
    <property type="term" value="F:ATP binding"/>
    <property type="evidence" value="ECO:0007669"/>
    <property type="project" value="UniProtKB-KW"/>
</dbReference>
<dbReference type="InterPro" id="IPR004821">
    <property type="entry name" value="Cyt_trans-like"/>
</dbReference>
<protein>
    <recommendedName>
        <fullName evidence="9">Phosphopantetheine adenylyltransferase</fullName>
        <ecNumber evidence="9">2.7.7.3</ecNumber>
    </recommendedName>
    <alternativeName>
        <fullName evidence="9">Dephospho-CoA pyrophosphorylase</fullName>
    </alternativeName>
    <alternativeName>
        <fullName evidence="9">Pantetheine-phosphate adenylyltransferase</fullName>
        <shortName evidence="9">PPAT</shortName>
    </alternativeName>
</protein>
<evidence type="ECO:0000313" key="11">
    <source>
        <dbReference type="EMBL" id="MBC5581247.1"/>
    </source>
</evidence>
<dbReference type="PANTHER" id="PTHR21342">
    <property type="entry name" value="PHOSPHOPANTETHEINE ADENYLYLTRANSFERASE"/>
    <property type="match status" value="1"/>
</dbReference>
<feature type="binding site" evidence="9">
    <location>
        <position position="17"/>
    </location>
    <ligand>
        <name>ATP</name>
        <dbReference type="ChEBI" id="CHEBI:30616"/>
    </ligand>
</feature>
<dbReference type="NCBIfam" id="TIGR01510">
    <property type="entry name" value="coaD_prev_kdtB"/>
    <property type="match status" value="1"/>
</dbReference>
<keyword evidence="1 9" id="KW-0963">Cytoplasm</keyword>
<dbReference type="GO" id="GO:0005737">
    <property type="term" value="C:cytoplasm"/>
    <property type="evidence" value="ECO:0007669"/>
    <property type="project" value="UniProtKB-SubCell"/>
</dbReference>
<comment type="subunit">
    <text evidence="9">Homohexamer.</text>
</comment>
<dbReference type="RefSeq" id="WP_186887609.1">
    <property type="nucleotide sequence ID" value="NZ_JACONZ010000002.1"/>
</dbReference>
<evidence type="ECO:0000256" key="5">
    <source>
        <dbReference type="ARBA" id="ARBA00022840"/>
    </source>
</evidence>
<dbReference type="Gene3D" id="3.40.50.620">
    <property type="entry name" value="HUPs"/>
    <property type="match status" value="1"/>
</dbReference>
<evidence type="ECO:0000256" key="6">
    <source>
        <dbReference type="ARBA" id="ARBA00022842"/>
    </source>
</evidence>
<dbReference type="InterPro" id="IPR014729">
    <property type="entry name" value="Rossmann-like_a/b/a_fold"/>
</dbReference>
<comment type="subcellular location">
    <subcellularLocation>
        <location evidence="9">Cytoplasm</location>
    </subcellularLocation>
</comment>
<keyword evidence="3 9" id="KW-0548">Nucleotidyltransferase</keyword>
<feature type="binding site" evidence="9">
    <location>
        <position position="9"/>
    </location>
    <ligand>
        <name>substrate</name>
    </ligand>
</feature>
<evidence type="ECO:0000256" key="1">
    <source>
        <dbReference type="ARBA" id="ARBA00022490"/>
    </source>
</evidence>
<evidence type="ECO:0000256" key="4">
    <source>
        <dbReference type="ARBA" id="ARBA00022741"/>
    </source>
</evidence>
<dbReference type="InterPro" id="IPR001980">
    <property type="entry name" value="PPAT"/>
</dbReference>
<name>A0A923I982_9FIRM</name>
<dbReference type="Pfam" id="PF01467">
    <property type="entry name" value="CTP_transf_like"/>
    <property type="match status" value="1"/>
</dbReference>
<dbReference type="HAMAP" id="MF_00151">
    <property type="entry name" value="PPAT_bact"/>
    <property type="match status" value="1"/>
</dbReference>
<feature type="binding site" evidence="9">
    <location>
        <begin position="93"/>
        <end position="95"/>
    </location>
    <ligand>
        <name>ATP</name>
        <dbReference type="ChEBI" id="CHEBI:30616"/>
    </ligand>
</feature>
<dbReference type="EC" id="2.7.7.3" evidence="9"/>
<organism evidence="11 12">
    <name type="scientific">Anaerofilum hominis</name>
    <dbReference type="NCBI Taxonomy" id="2763016"/>
    <lineage>
        <taxon>Bacteria</taxon>
        <taxon>Bacillati</taxon>
        <taxon>Bacillota</taxon>
        <taxon>Clostridia</taxon>
        <taxon>Eubacteriales</taxon>
        <taxon>Oscillospiraceae</taxon>
        <taxon>Anaerofilum</taxon>
    </lineage>
</organism>
<accession>A0A923I982</accession>
<comment type="function">
    <text evidence="9">Reversibly transfers an adenylyl group from ATP to 4'-phosphopantetheine, yielding dephospho-CoA (dPCoA) and pyrophosphate.</text>
</comment>
<keyword evidence="5 9" id="KW-0067">ATP-binding</keyword>
<dbReference type="NCBIfam" id="TIGR00125">
    <property type="entry name" value="cyt_tran_rel"/>
    <property type="match status" value="1"/>
</dbReference>
<dbReference type="SUPFAM" id="SSF52374">
    <property type="entry name" value="Nucleotidylyl transferase"/>
    <property type="match status" value="1"/>
</dbReference>
<sequence>MTTAICPGSYDPVTKGHLDIIQRSAAIFDRVIVLVLINPAKTPTFTVEERVELLRRAVRDIPGLDQGRVEVDSSPGLLVDYAKAHGAKAAVKGLRAVTDFEYEFQQALINKKLYPDFETVFMSCNSHYMYLSSSMVKQIAAEGRDVREFIPASIYEDVMHRVYKPAK</sequence>
<comment type="pathway">
    <text evidence="9">Cofactor biosynthesis; coenzyme A biosynthesis; CoA from (R)-pantothenate: step 4/5.</text>
</comment>
<keyword evidence="6 9" id="KW-0460">Magnesium</keyword>
<evidence type="ECO:0000256" key="8">
    <source>
        <dbReference type="ARBA" id="ARBA00029346"/>
    </source>
</evidence>
<dbReference type="PANTHER" id="PTHR21342:SF1">
    <property type="entry name" value="PHOSPHOPANTETHEINE ADENYLYLTRANSFERASE"/>
    <property type="match status" value="1"/>
</dbReference>
<feature type="binding site" evidence="9">
    <location>
        <position position="103"/>
    </location>
    <ligand>
        <name>ATP</name>
        <dbReference type="ChEBI" id="CHEBI:30616"/>
    </ligand>
</feature>
<dbReference type="Proteomes" id="UP000659630">
    <property type="component" value="Unassembled WGS sequence"/>
</dbReference>
<comment type="caution">
    <text evidence="11">The sequence shown here is derived from an EMBL/GenBank/DDBJ whole genome shotgun (WGS) entry which is preliminary data.</text>
</comment>
<dbReference type="AlphaFoldDB" id="A0A923I982"/>
<keyword evidence="7 9" id="KW-0173">Coenzyme A biosynthesis</keyword>
<dbReference type="CDD" id="cd02163">
    <property type="entry name" value="PPAT"/>
    <property type="match status" value="1"/>
</dbReference>
<proteinExistence type="inferred from homology"/>
<feature type="domain" description="Cytidyltransferase-like" evidence="10">
    <location>
        <begin position="5"/>
        <end position="138"/>
    </location>
</feature>
<evidence type="ECO:0000256" key="3">
    <source>
        <dbReference type="ARBA" id="ARBA00022695"/>
    </source>
</evidence>
<dbReference type="GO" id="GO:0015937">
    <property type="term" value="P:coenzyme A biosynthetic process"/>
    <property type="evidence" value="ECO:0007669"/>
    <property type="project" value="UniProtKB-UniRule"/>
</dbReference>
<feature type="binding site" evidence="9">
    <location>
        <position position="41"/>
    </location>
    <ligand>
        <name>substrate</name>
    </ligand>
</feature>
<gene>
    <name evidence="9 11" type="primary">coaD</name>
    <name evidence="11" type="ORF">H8S23_06975</name>
</gene>
<comment type="catalytic activity">
    <reaction evidence="8 9">
        <text>(R)-4'-phosphopantetheine + ATP + H(+) = 3'-dephospho-CoA + diphosphate</text>
        <dbReference type="Rhea" id="RHEA:19801"/>
        <dbReference type="ChEBI" id="CHEBI:15378"/>
        <dbReference type="ChEBI" id="CHEBI:30616"/>
        <dbReference type="ChEBI" id="CHEBI:33019"/>
        <dbReference type="ChEBI" id="CHEBI:57328"/>
        <dbReference type="ChEBI" id="CHEBI:61723"/>
        <dbReference type="EC" id="2.7.7.3"/>
    </reaction>
</comment>
<dbReference type="EMBL" id="JACONZ010000002">
    <property type="protein sequence ID" value="MBC5581247.1"/>
    <property type="molecule type" value="Genomic_DNA"/>
</dbReference>
<feature type="binding site" evidence="9">
    <location>
        <begin position="128"/>
        <end position="134"/>
    </location>
    <ligand>
        <name>ATP</name>
        <dbReference type="ChEBI" id="CHEBI:30616"/>
    </ligand>
</feature>
<evidence type="ECO:0000256" key="2">
    <source>
        <dbReference type="ARBA" id="ARBA00022679"/>
    </source>
</evidence>
<evidence type="ECO:0000256" key="9">
    <source>
        <dbReference type="HAMAP-Rule" id="MF_00151"/>
    </source>
</evidence>